<evidence type="ECO:0000256" key="6">
    <source>
        <dbReference type="ARBA" id="ARBA00022989"/>
    </source>
</evidence>
<dbReference type="Gene3D" id="1.10.630.10">
    <property type="entry name" value="Cytochrome P450"/>
    <property type="match status" value="2"/>
</dbReference>
<evidence type="ECO:0000313" key="13">
    <source>
        <dbReference type="Proteomes" id="UP000554482"/>
    </source>
</evidence>
<evidence type="ECO:0000256" key="1">
    <source>
        <dbReference type="ARBA" id="ARBA00004167"/>
    </source>
</evidence>
<keyword evidence="6" id="KW-1133">Transmembrane helix</keyword>
<dbReference type="SUPFAM" id="SSF48264">
    <property type="entry name" value="Cytochrome P450"/>
    <property type="match status" value="1"/>
</dbReference>
<accession>A0A7J6WT22</accession>
<dbReference type="PRINTS" id="PR00463">
    <property type="entry name" value="EP450I"/>
</dbReference>
<dbReference type="InterPro" id="IPR001128">
    <property type="entry name" value="Cyt_P450"/>
</dbReference>
<evidence type="ECO:0000256" key="8">
    <source>
        <dbReference type="ARBA" id="ARBA00023004"/>
    </source>
</evidence>
<evidence type="ECO:0000256" key="9">
    <source>
        <dbReference type="ARBA" id="ARBA00023136"/>
    </source>
</evidence>
<dbReference type="GO" id="GO:0004497">
    <property type="term" value="F:monooxygenase activity"/>
    <property type="evidence" value="ECO:0007669"/>
    <property type="project" value="UniProtKB-KW"/>
</dbReference>
<evidence type="ECO:0000313" key="12">
    <source>
        <dbReference type="EMBL" id="KAF5200526.1"/>
    </source>
</evidence>
<keyword evidence="5 10" id="KW-0479">Metal-binding</keyword>
<dbReference type="Pfam" id="PF00067">
    <property type="entry name" value="p450"/>
    <property type="match status" value="2"/>
</dbReference>
<dbReference type="GO" id="GO:0016717">
    <property type="term" value="F:oxidoreductase activity, acting on paired donors, with oxidation of a pair of donors resulting in the reduction of molecular oxygen to two molecules of water"/>
    <property type="evidence" value="ECO:0007669"/>
    <property type="project" value="UniProtKB-ARBA"/>
</dbReference>
<organism evidence="12 13">
    <name type="scientific">Thalictrum thalictroides</name>
    <name type="common">Rue-anemone</name>
    <name type="synonym">Anemone thalictroides</name>
    <dbReference type="NCBI Taxonomy" id="46969"/>
    <lineage>
        <taxon>Eukaryota</taxon>
        <taxon>Viridiplantae</taxon>
        <taxon>Streptophyta</taxon>
        <taxon>Embryophyta</taxon>
        <taxon>Tracheophyta</taxon>
        <taxon>Spermatophyta</taxon>
        <taxon>Magnoliopsida</taxon>
        <taxon>Ranunculales</taxon>
        <taxon>Ranunculaceae</taxon>
        <taxon>Thalictroideae</taxon>
        <taxon>Thalictrum</taxon>
    </lineage>
</organism>
<dbReference type="GO" id="GO:0020037">
    <property type="term" value="F:heme binding"/>
    <property type="evidence" value="ECO:0007669"/>
    <property type="project" value="InterPro"/>
</dbReference>
<feature type="non-terminal residue" evidence="12">
    <location>
        <position position="1"/>
    </location>
</feature>
<keyword evidence="11" id="KW-0503">Monooxygenase</keyword>
<evidence type="ECO:0000256" key="7">
    <source>
        <dbReference type="ARBA" id="ARBA00023002"/>
    </source>
</evidence>
<keyword evidence="7 11" id="KW-0560">Oxidoreductase</keyword>
<dbReference type="PANTHER" id="PTHR47944">
    <property type="entry name" value="CYTOCHROME P450 98A9"/>
    <property type="match status" value="1"/>
</dbReference>
<dbReference type="EMBL" id="JABWDY010010650">
    <property type="protein sequence ID" value="KAF5200526.1"/>
    <property type="molecule type" value="Genomic_DNA"/>
</dbReference>
<reference evidence="12 13" key="1">
    <citation type="submission" date="2020-06" db="EMBL/GenBank/DDBJ databases">
        <title>Transcriptomic and genomic resources for Thalictrum thalictroides and T. hernandezii: Facilitating candidate gene discovery in an emerging model plant lineage.</title>
        <authorList>
            <person name="Arias T."/>
            <person name="Riano-Pachon D.M."/>
            <person name="Di Stilio V.S."/>
        </authorList>
    </citation>
    <scope>NUCLEOTIDE SEQUENCE [LARGE SCALE GENOMIC DNA]</scope>
    <source>
        <strain evidence="13">cv. WT478/WT964</strain>
        <tissue evidence="12">Leaves</tissue>
    </source>
</reference>
<dbReference type="OrthoDB" id="2789670at2759"/>
<comment type="cofactor">
    <cofactor evidence="10">
        <name>heme</name>
        <dbReference type="ChEBI" id="CHEBI:30413"/>
    </cofactor>
</comment>
<dbReference type="InterPro" id="IPR036396">
    <property type="entry name" value="Cyt_P450_sf"/>
</dbReference>
<keyword evidence="4" id="KW-0812">Transmembrane</keyword>
<dbReference type="Proteomes" id="UP000554482">
    <property type="component" value="Unassembled WGS sequence"/>
</dbReference>
<dbReference type="GO" id="GO:0005506">
    <property type="term" value="F:iron ion binding"/>
    <property type="evidence" value="ECO:0007669"/>
    <property type="project" value="InterPro"/>
</dbReference>
<evidence type="ECO:0000256" key="4">
    <source>
        <dbReference type="ARBA" id="ARBA00022692"/>
    </source>
</evidence>
<gene>
    <name evidence="12" type="ORF">FRX31_009888</name>
</gene>
<dbReference type="GO" id="GO:0016020">
    <property type="term" value="C:membrane"/>
    <property type="evidence" value="ECO:0007669"/>
    <property type="project" value="UniProtKB-SubCell"/>
</dbReference>
<protein>
    <submittedName>
        <fullName evidence="12">Cytochrome p450</fullName>
    </submittedName>
</protein>
<dbReference type="PROSITE" id="PS00086">
    <property type="entry name" value="CYTOCHROME_P450"/>
    <property type="match status" value="1"/>
</dbReference>
<keyword evidence="8 10" id="KW-0408">Iron</keyword>
<sequence>MKVVSDKFDVFNNYVIADHMAKKHFPGNNFVLKEMVDVLLQLSDDDIDPEDLMLGGTDTSGITIEWTTHEIVRHPRALARLREELDTPDFALEDCNAAGYDIAKDTIIFLNSWSIGRHPDYWDDPYEFKPERYLRGREISMTGQYFTLWPFGSGRRGCPAYTLALRLVRTTVANMFHGFNWIFPEGMKARNICMVE</sequence>
<proteinExistence type="inferred from homology"/>
<name>A0A7J6WT22_THATH</name>
<dbReference type="PANTHER" id="PTHR47944:SF5">
    <property type="entry name" value="CYTOCHROME P450 71A1-LIKE"/>
    <property type="match status" value="1"/>
</dbReference>
<dbReference type="AlphaFoldDB" id="A0A7J6WT22"/>
<keyword evidence="3 10" id="KW-0349">Heme</keyword>
<evidence type="ECO:0000256" key="3">
    <source>
        <dbReference type="ARBA" id="ARBA00022617"/>
    </source>
</evidence>
<dbReference type="InterPro" id="IPR017972">
    <property type="entry name" value="Cyt_P450_CS"/>
</dbReference>
<evidence type="ECO:0000256" key="2">
    <source>
        <dbReference type="ARBA" id="ARBA00010617"/>
    </source>
</evidence>
<keyword evidence="9" id="KW-0472">Membrane</keyword>
<evidence type="ECO:0000256" key="10">
    <source>
        <dbReference type="PIRSR" id="PIRSR602401-1"/>
    </source>
</evidence>
<evidence type="ECO:0000256" key="11">
    <source>
        <dbReference type="RuleBase" id="RU000461"/>
    </source>
</evidence>
<comment type="caution">
    <text evidence="12">The sequence shown here is derived from an EMBL/GenBank/DDBJ whole genome shotgun (WGS) entry which is preliminary data.</text>
</comment>
<evidence type="ECO:0000256" key="5">
    <source>
        <dbReference type="ARBA" id="ARBA00022723"/>
    </source>
</evidence>
<dbReference type="InterPro" id="IPR002401">
    <property type="entry name" value="Cyt_P450_E_grp-I"/>
</dbReference>
<comment type="subcellular location">
    <subcellularLocation>
        <location evidence="1">Membrane</location>
        <topology evidence="1">Single-pass membrane protein</topology>
    </subcellularLocation>
</comment>
<keyword evidence="13" id="KW-1185">Reference proteome</keyword>
<comment type="similarity">
    <text evidence="2 11">Belongs to the cytochrome P450 family.</text>
</comment>
<dbReference type="GO" id="GO:0033075">
    <property type="term" value="P:isoquinoline alkaloid biosynthetic process"/>
    <property type="evidence" value="ECO:0007669"/>
    <property type="project" value="UniProtKB-ARBA"/>
</dbReference>
<feature type="binding site" description="axial binding residue" evidence="10">
    <location>
        <position position="158"/>
    </location>
    <ligand>
        <name>heme</name>
        <dbReference type="ChEBI" id="CHEBI:30413"/>
    </ligand>
    <ligandPart>
        <name>Fe</name>
        <dbReference type="ChEBI" id="CHEBI:18248"/>
    </ligandPart>
</feature>